<dbReference type="EMBL" id="BMXR01000003">
    <property type="protein sequence ID" value="GGX47428.1"/>
    <property type="molecule type" value="Genomic_DNA"/>
</dbReference>
<feature type="domain" description="Glutamate--cysteine ligase" evidence="10">
    <location>
        <begin position="16"/>
        <end position="377"/>
    </location>
</feature>
<dbReference type="HAMAP" id="MF_00578">
    <property type="entry name" value="Glu_cys_ligase"/>
    <property type="match status" value="1"/>
</dbReference>
<dbReference type="RefSeq" id="WP_189607693.1">
    <property type="nucleotide sequence ID" value="NZ_BMXR01000003.1"/>
</dbReference>
<dbReference type="Proteomes" id="UP000626148">
    <property type="component" value="Unassembled WGS sequence"/>
</dbReference>
<reference evidence="11" key="1">
    <citation type="journal article" date="2014" name="Int. J. Syst. Evol. Microbiol.">
        <title>Complete genome sequence of Corynebacterium casei LMG S-19264T (=DSM 44701T), isolated from a smear-ripened cheese.</title>
        <authorList>
            <consortium name="US DOE Joint Genome Institute (JGI-PGF)"/>
            <person name="Walter F."/>
            <person name="Albersmeier A."/>
            <person name="Kalinowski J."/>
            <person name="Ruckert C."/>
        </authorList>
    </citation>
    <scope>NUCLEOTIDE SEQUENCE</scope>
    <source>
        <strain evidence="11">KCTC 22169</strain>
    </source>
</reference>
<evidence type="ECO:0000256" key="7">
    <source>
        <dbReference type="ARBA" id="ARBA00048819"/>
    </source>
</evidence>
<gene>
    <name evidence="8 11" type="primary">gshA</name>
    <name evidence="11" type="ORF">GCM10007392_12840</name>
</gene>
<dbReference type="GO" id="GO:0004357">
    <property type="term" value="F:glutamate-cysteine ligase activity"/>
    <property type="evidence" value="ECO:0007669"/>
    <property type="project" value="UniProtKB-UniRule"/>
</dbReference>
<comment type="similarity">
    <text evidence="2 8">Belongs to the glutamate--cysteine ligase type 1 family. Type 1 subfamily.</text>
</comment>
<sequence length="516" mass="59330">MPTLTRLGQLADLNPQWLQFNRGIERETLRVDRDGWIAQTPHPAGLGSALTHDSITTDYSEALLEFITAVHASPEQALTELGQLHRYTYNHIPGEWLWPASMPSALPEEERIPIAQYGSSHIGRLKTVYRNGLWYRYGRVMQTIAGVHYNWSMPDAFWADWAARVGWNGDLQAFINQEYFSLIRGFRRHSWLLLYLFGASPAADSSFLQHDHFDLEKLSDDTVFQRYATTLRMSDMGYSNNAQDNLYVCFNNLRTYTETLTEAIHTPYPAYEKIGVKVGDEYRQLSTNMLQIENEYYSDLRPKRVTRTGEKPVHALNERGVEYIEVRCLDVDPFEPFGIDEERMHFVDLFLFWCLVQDNDMIPRDECFQLRENNQRVAANGRDPALTLSVKGEAVGLRDQGQRVLDSMAALAEELDGFNGHDRYSRAVQHQRAKIEDASLTPSARFLARIQDVGSFRQTALQLAEEHRERMMAVDNDAAVFETLTRAAADSQVEQRRMEEASSGDFDTFLAQYIRQ</sequence>
<dbReference type="GO" id="GO:0046872">
    <property type="term" value="F:metal ion binding"/>
    <property type="evidence" value="ECO:0007669"/>
    <property type="project" value="TreeGrafter"/>
</dbReference>
<name>A0A918K3N3_9GAMM</name>
<dbReference type="NCBIfam" id="TIGR01434">
    <property type="entry name" value="glu_cys_ligase"/>
    <property type="match status" value="1"/>
</dbReference>
<comment type="pathway">
    <text evidence="1 8 9">Sulfur metabolism; glutathione biosynthesis; glutathione from L-cysteine and L-glutamate: step 1/2.</text>
</comment>
<keyword evidence="12" id="KW-1185">Reference proteome</keyword>
<comment type="catalytic activity">
    <reaction evidence="7 8 9">
        <text>L-cysteine + L-glutamate + ATP = gamma-L-glutamyl-L-cysteine + ADP + phosphate + H(+)</text>
        <dbReference type="Rhea" id="RHEA:13285"/>
        <dbReference type="ChEBI" id="CHEBI:15378"/>
        <dbReference type="ChEBI" id="CHEBI:29985"/>
        <dbReference type="ChEBI" id="CHEBI:30616"/>
        <dbReference type="ChEBI" id="CHEBI:35235"/>
        <dbReference type="ChEBI" id="CHEBI:43474"/>
        <dbReference type="ChEBI" id="CHEBI:58173"/>
        <dbReference type="ChEBI" id="CHEBI:456216"/>
        <dbReference type="EC" id="6.3.2.2"/>
    </reaction>
</comment>
<protein>
    <recommendedName>
        <fullName evidence="8">Glutamate--cysteine ligase</fullName>
        <ecNumber evidence="8">6.3.2.2</ecNumber>
    </recommendedName>
    <alternativeName>
        <fullName evidence="8">Gamma-ECS</fullName>
        <shortName evidence="8">GCS</shortName>
    </alternativeName>
    <alternativeName>
        <fullName evidence="8">Gamma-glutamylcysteine synthetase</fullName>
    </alternativeName>
</protein>
<evidence type="ECO:0000256" key="5">
    <source>
        <dbReference type="ARBA" id="ARBA00022741"/>
    </source>
</evidence>
<dbReference type="InterPro" id="IPR014746">
    <property type="entry name" value="Gln_synth/guanido_kin_cat_dom"/>
</dbReference>
<evidence type="ECO:0000256" key="3">
    <source>
        <dbReference type="ARBA" id="ARBA00022598"/>
    </source>
</evidence>
<dbReference type="EC" id="6.3.2.2" evidence="8"/>
<keyword evidence="4 8" id="KW-0317">Glutathione biosynthesis</keyword>
<dbReference type="PANTHER" id="PTHR38761:SF1">
    <property type="entry name" value="GLUTAMATE--CYSTEINE LIGASE"/>
    <property type="match status" value="1"/>
</dbReference>
<accession>A0A918K3N3</accession>
<comment type="caution">
    <text evidence="11">The sequence shown here is derived from an EMBL/GenBank/DDBJ whole genome shotgun (WGS) entry which is preliminary data.</text>
</comment>
<keyword evidence="6 8" id="KW-0067">ATP-binding</keyword>
<evidence type="ECO:0000259" key="10">
    <source>
        <dbReference type="Pfam" id="PF04262"/>
    </source>
</evidence>
<evidence type="ECO:0000256" key="8">
    <source>
        <dbReference type="HAMAP-Rule" id="MF_00578"/>
    </source>
</evidence>
<evidence type="ECO:0000256" key="9">
    <source>
        <dbReference type="RuleBase" id="RU004391"/>
    </source>
</evidence>
<evidence type="ECO:0000313" key="11">
    <source>
        <dbReference type="EMBL" id="GGX47428.1"/>
    </source>
</evidence>
<organism evidence="11 12">
    <name type="scientific">Saccharospirillum salsuginis</name>
    <dbReference type="NCBI Taxonomy" id="418750"/>
    <lineage>
        <taxon>Bacteria</taxon>
        <taxon>Pseudomonadati</taxon>
        <taxon>Pseudomonadota</taxon>
        <taxon>Gammaproteobacteria</taxon>
        <taxon>Oceanospirillales</taxon>
        <taxon>Saccharospirillaceae</taxon>
        <taxon>Saccharospirillum</taxon>
    </lineage>
</organism>
<dbReference type="SUPFAM" id="SSF55931">
    <property type="entry name" value="Glutamine synthetase/guanido kinase"/>
    <property type="match status" value="1"/>
</dbReference>
<keyword evidence="5 8" id="KW-0547">Nucleotide-binding</keyword>
<dbReference type="GO" id="GO:0006750">
    <property type="term" value="P:glutathione biosynthetic process"/>
    <property type="evidence" value="ECO:0007669"/>
    <property type="project" value="UniProtKB-UniRule"/>
</dbReference>
<keyword evidence="3 8" id="KW-0436">Ligase</keyword>
<dbReference type="PANTHER" id="PTHR38761">
    <property type="entry name" value="GLUTAMATE--CYSTEINE LIGASE"/>
    <property type="match status" value="1"/>
</dbReference>
<dbReference type="AlphaFoldDB" id="A0A918K3N3"/>
<dbReference type="InterPro" id="IPR007370">
    <property type="entry name" value="Glu_cys_ligase"/>
</dbReference>
<reference evidence="11" key="2">
    <citation type="submission" date="2020-09" db="EMBL/GenBank/DDBJ databases">
        <authorList>
            <person name="Sun Q."/>
            <person name="Kim S."/>
        </authorList>
    </citation>
    <scope>NUCLEOTIDE SEQUENCE</scope>
    <source>
        <strain evidence="11">KCTC 22169</strain>
    </source>
</reference>
<evidence type="ECO:0000256" key="1">
    <source>
        <dbReference type="ARBA" id="ARBA00005006"/>
    </source>
</evidence>
<dbReference type="Pfam" id="PF04262">
    <property type="entry name" value="Glu_cys_ligase"/>
    <property type="match status" value="1"/>
</dbReference>
<evidence type="ECO:0000256" key="4">
    <source>
        <dbReference type="ARBA" id="ARBA00022684"/>
    </source>
</evidence>
<proteinExistence type="inferred from homology"/>
<evidence type="ECO:0000313" key="12">
    <source>
        <dbReference type="Proteomes" id="UP000626148"/>
    </source>
</evidence>
<evidence type="ECO:0000256" key="2">
    <source>
        <dbReference type="ARBA" id="ARBA00008772"/>
    </source>
</evidence>
<evidence type="ECO:0000256" key="6">
    <source>
        <dbReference type="ARBA" id="ARBA00022840"/>
    </source>
</evidence>
<dbReference type="GO" id="GO:0005524">
    <property type="term" value="F:ATP binding"/>
    <property type="evidence" value="ECO:0007669"/>
    <property type="project" value="UniProtKB-KW"/>
</dbReference>
<dbReference type="InterPro" id="IPR006334">
    <property type="entry name" value="Glut_cys_ligase"/>
</dbReference>
<dbReference type="GO" id="GO:0005829">
    <property type="term" value="C:cytosol"/>
    <property type="evidence" value="ECO:0007669"/>
    <property type="project" value="TreeGrafter"/>
</dbReference>
<dbReference type="Gene3D" id="3.30.590.20">
    <property type="match status" value="1"/>
</dbReference>